<reference evidence="1 2" key="1">
    <citation type="journal article" date="2018" name="Front. Plant Sci.">
        <title>Red Clover (Trifolium pratense) and Zigzag Clover (T. medium) - A Picture of Genomic Similarities and Differences.</title>
        <authorList>
            <person name="Dluhosova J."/>
            <person name="Istvanek J."/>
            <person name="Nedelnik J."/>
            <person name="Repkova J."/>
        </authorList>
    </citation>
    <scope>NUCLEOTIDE SEQUENCE [LARGE SCALE GENOMIC DNA]</scope>
    <source>
        <strain evidence="2">cv. 10/8</strain>
        <tissue evidence="1">Leaf</tissue>
    </source>
</reference>
<dbReference type="EMBL" id="LXQA011131735">
    <property type="protein sequence ID" value="MCI86099.1"/>
    <property type="molecule type" value="Genomic_DNA"/>
</dbReference>
<evidence type="ECO:0000313" key="2">
    <source>
        <dbReference type="Proteomes" id="UP000265520"/>
    </source>
</evidence>
<dbReference type="Proteomes" id="UP000265520">
    <property type="component" value="Unassembled WGS sequence"/>
</dbReference>
<feature type="non-terminal residue" evidence="1">
    <location>
        <position position="1"/>
    </location>
</feature>
<accession>A0A392VFL4</accession>
<evidence type="ECO:0000313" key="1">
    <source>
        <dbReference type="EMBL" id="MCI86099.1"/>
    </source>
</evidence>
<organism evidence="1 2">
    <name type="scientific">Trifolium medium</name>
    <dbReference type="NCBI Taxonomy" id="97028"/>
    <lineage>
        <taxon>Eukaryota</taxon>
        <taxon>Viridiplantae</taxon>
        <taxon>Streptophyta</taxon>
        <taxon>Embryophyta</taxon>
        <taxon>Tracheophyta</taxon>
        <taxon>Spermatophyta</taxon>
        <taxon>Magnoliopsida</taxon>
        <taxon>eudicotyledons</taxon>
        <taxon>Gunneridae</taxon>
        <taxon>Pentapetalae</taxon>
        <taxon>rosids</taxon>
        <taxon>fabids</taxon>
        <taxon>Fabales</taxon>
        <taxon>Fabaceae</taxon>
        <taxon>Papilionoideae</taxon>
        <taxon>50 kb inversion clade</taxon>
        <taxon>NPAAA clade</taxon>
        <taxon>Hologalegina</taxon>
        <taxon>IRL clade</taxon>
        <taxon>Trifolieae</taxon>
        <taxon>Trifolium</taxon>
    </lineage>
</organism>
<protein>
    <submittedName>
        <fullName evidence="1">Uncharacterized protein</fullName>
    </submittedName>
</protein>
<comment type="caution">
    <text evidence="1">The sequence shown here is derived from an EMBL/GenBank/DDBJ whole genome shotgun (WGS) entry which is preliminary data.</text>
</comment>
<dbReference type="AlphaFoldDB" id="A0A392VFL4"/>
<proteinExistence type="predicted"/>
<keyword evidence="2" id="KW-1185">Reference proteome</keyword>
<name>A0A392VFL4_9FABA</name>
<sequence length="34" mass="3648">PDTADLDKEADMLKEGVTKFGKTSNPDAGAKHLF</sequence>